<sequence>MATGDATQLSASQYAAHRKELLSLMSQLRAVGAQGELDLPRIAVIGNQSAGKSSVVEAISGIKVPRDAGTCTRCPMECRLSSSTNAWSCRISLRIEDDASGQAALQELKASFSLYTSCRRRLILV</sequence>
<dbReference type="PANTHER" id="PTHR11566:SF131">
    <property type="entry name" value="GTPASE, PUTATIVE (AFU_ORTHOLOGUE AFUA_6G07630)-RELATED"/>
    <property type="match status" value="1"/>
</dbReference>
<dbReference type="GO" id="GO:0008017">
    <property type="term" value="F:microtubule binding"/>
    <property type="evidence" value="ECO:0007669"/>
    <property type="project" value="TreeGrafter"/>
</dbReference>
<gene>
    <name evidence="2" type="ORF">MVEN_00740600</name>
</gene>
<dbReference type="GO" id="GO:0005737">
    <property type="term" value="C:cytoplasm"/>
    <property type="evidence" value="ECO:0007669"/>
    <property type="project" value="TreeGrafter"/>
</dbReference>
<protein>
    <submittedName>
        <fullName evidence="2">Interferon-induced GTP-binding protein Mx2</fullName>
    </submittedName>
</protein>
<name>A0A8H6YJA4_9AGAR</name>
<dbReference type="EMBL" id="JACAZI010000005">
    <property type="protein sequence ID" value="KAF7360122.1"/>
    <property type="molecule type" value="Genomic_DNA"/>
</dbReference>
<dbReference type="InterPro" id="IPR022812">
    <property type="entry name" value="Dynamin"/>
</dbReference>
<dbReference type="Pfam" id="PF00350">
    <property type="entry name" value="Dynamin_N"/>
    <property type="match status" value="1"/>
</dbReference>
<organism evidence="2 3">
    <name type="scientific">Mycena venus</name>
    <dbReference type="NCBI Taxonomy" id="2733690"/>
    <lineage>
        <taxon>Eukaryota</taxon>
        <taxon>Fungi</taxon>
        <taxon>Dikarya</taxon>
        <taxon>Basidiomycota</taxon>
        <taxon>Agaricomycotina</taxon>
        <taxon>Agaricomycetes</taxon>
        <taxon>Agaricomycetidae</taxon>
        <taxon>Agaricales</taxon>
        <taxon>Marasmiineae</taxon>
        <taxon>Mycenaceae</taxon>
        <taxon>Mycena</taxon>
    </lineage>
</organism>
<evidence type="ECO:0000313" key="3">
    <source>
        <dbReference type="Proteomes" id="UP000620124"/>
    </source>
</evidence>
<dbReference type="Gene3D" id="3.40.50.300">
    <property type="entry name" value="P-loop containing nucleotide triphosphate hydrolases"/>
    <property type="match status" value="1"/>
</dbReference>
<dbReference type="GO" id="GO:0031623">
    <property type="term" value="P:receptor internalization"/>
    <property type="evidence" value="ECO:0007669"/>
    <property type="project" value="TreeGrafter"/>
</dbReference>
<dbReference type="Proteomes" id="UP000620124">
    <property type="component" value="Unassembled WGS sequence"/>
</dbReference>
<dbReference type="PRINTS" id="PR00195">
    <property type="entry name" value="DYNAMIN"/>
</dbReference>
<dbReference type="PANTHER" id="PTHR11566">
    <property type="entry name" value="DYNAMIN"/>
    <property type="match status" value="1"/>
</dbReference>
<dbReference type="GO" id="GO:0005874">
    <property type="term" value="C:microtubule"/>
    <property type="evidence" value="ECO:0007669"/>
    <property type="project" value="TreeGrafter"/>
</dbReference>
<dbReference type="SUPFAM" id="SSF52540">
    <property type="entry name" value="P-loop containing nucleoside triphosphate hydrolases"/>
    <property type="match status" value="1"/>
</dbReference>
<evidence type="ECO:0000259" key="1">
    <source>
        <dbReference type="Pfam" id="PF00350"/>
    </source>
</evidence>
<feature type="domain" description="Dynamin N-terminal" evidence="1">
    <location>
        <begin position="42"/>
        <end position="113"/>
    </location>
</feature>
<reference evidence="2" key="1">
    <citation type="submission" date="2020-05" db="EMBL/GenBank/DDBJ databases">
        <title>Mycena genomes resolve the evolution of fungal bioluminescence.</title>
        <authorList>
            <person name="Tsai I.J."/>
        </authorList>
    </citation>
    <scope>NUCLEOTIDE SEQUENCE</scope>
    <source>
        <strain evidence="2">CCC161011</strain>
    </source>
</reference>
<dbReference type="OrthoDB" id="5061070at2759"/>
<proteinExistence type="predicted"/>
<dbReference type="InterPro" id="IPR027417">
    <property type="entry name" value="P-loop_NTPase"/>
</dbReference>
<comment type="caution">
    <text evidence="2">The sequence shown here is derived from an EMBL/GenBank/DDBJ whole genome shotgun (WGS) entry which is preliminary data.</text>
</comment>
<keyword evidence="3" id="KW-1185">Reference proteome</keyword>
<accession>A0A8H6YJA4</accession>
<dbReference type="AlphaFoldDB" id="A0A8H6YJA4"/>
<dbReference type="GO" id="GO:0003924">
    <property type="term" value="F:GTPase activity"/>
    <property type="evidence" value="ECO:0007669"/>
    <property type="project" value="TreeGrafter"/>
</dbReference>
<dbReference type="InterPro" id="IPR045063">
    <property type="entry name" value="Dynamin_N"/>
</dbReference>
<evidence type="ECO:0000313" key="2">
    <source>
        <dbReference type="EMBL" id="KAF7360122.1"/>
    </source>
</evidence>
<dbReference type="GO" id="GO:0005886">
    <property type="term" value="C:plasma membrane"/>
    <property type="evidence" value="ECO:0007669"/>
    <property type="project" value="TreeGrafter"/>
</dbReference>